<dbReference type="RefSeq" id="WP_188934812.1">
    <property type="nucleotide sequence ID" value="NZ_BMJC01000004.1"/>
</dbReference>
<reference evidence="2" key="1">
    <citation type="journal article" date="2014" name="Int. J. Syst. Evol. Microbiol.">
        <title>Complete genome sequence of Corynebacterium casei LMG S-19264T (=DSM 44701T), isolated from a smear-ripened cheese.</title>
        <authorList>
            <consortium name="US DOE Joint Genome Institute (JGI-PGF)"/>
            <person name="Walter F."/>
            <person name="Albersmeier A."/>
            <person name="Kalinowski J."/>
            <person name="Ruckert C."/>
        </authorList>
    </citation>
    <scope>NUCLEOTIDE SEQUENCE</scope>
    <source>
        <strain evidence="2">CGMCC 1.15448</strain>
    </source>
</reference>
<evidence type="ECO:0000313" key="2">
    <source>
        <dbReference type="EMBL" id="GGB11543.1"/>
    </source>
</evidence>
<dbReference type="Proteomes" id="UP000607559">
    <property type="component" value="Unassembled WGS sequence"/>
</dbReference>
<dbReference type="EMBL" id="BMJC01000004">
    <property type="protein sequence ID" value="GGB11543.1"/>
    <property type="molecule type" value="Genomic_DNA"/>
</dbReference>
<dbReference type="AlphaFoldDB" id="A0A8J2XSR8"/>
<keyword evidence="3" id="KW-1185">Reference proteome</keyword>
<evidence type="ECO:0000313" key="3">
    <source>
        <dbReference type="Proteomes" id="UP000607559"/>
    </source>
</evidence>
<dbReference type="InterPro" id="IPR018490">
    <property type="entry name" value="cNMP-bd_dom_sf"/>
</dbReference>
<protein>
    <submittedName>
        <fullName evidence="2">Cyclic nucleotide-binding protein</fullName>
    </submittedName>
</protein>
<dbReference type="InterPro" id="IPR014710">
    <property type="entry name" value="RmlC-like_jellyroll"/>
</dbReference>
<proteinExistence type="predicted"/>
<sequence length="209" mass="24171">MKQPEPHGSGKEHVPTPDITPLLNVLSYFHPLTAEMEAYLKKHVTGLSVRKRKLLLKEGAFCEHIYFIVKGAVRGFTREGARDITTWIVVENELVSSILSLDNQEPSVENIQVLENSELLVIANDDLEKMYRELPEFNIVARKLLQHYYADAERRAFIARLTKAENKYRHFLTHHEPLVNRIPLKYIASYLGMTLETLSRVRKKFTSKV</sequence>
<comment type="caution">
    <text evidence="2">The sequence shown here is derived from an EMBL/GenBank/DDBJ whole genome shotgun (WGS) entry which is preliminary data.</text>
</comment>
<organism evidence="2 3">
    <name type="scientific">Puia dinghuensis</name>
    <dbReference type="NCBI Taxonomy" id="1792502"/>
    <lineage>
        <taxon>Bacteria</taxon>
        <taxon>Pseudomonadati</taxon>
        <taxon>Bacteroidota</taxon>
        <taxon>Chitinophagia</taxon>
        <taxon>Chitinophagales</taxon>
        <taxon>Chitinophagaceae</taxon>
        <taxon>Puia</taxon>
    </lineage>
</organism>
<dbReference type="Pfam" id="PF00027">
    <property type="entry name" value="cNMP_binding"/>
    <property type="match status" value="1"/>
</dbReference>
<dbReference type="SUPFAM" id="SSF51206">
    <property type="entry name" value="cAMP-binding domain-like"/>
    <property type="match status" value="1"/>
</dbReference>
<accession>A0A8J2XSR8</accession>
<reference evidence="2" key="2">
    <citation type="submission" date="2020-09" db="EMBL/GenBank/DDBJ databases">
        <authorList>
            <person name="Sun Q."/>
            <person name="Zhou Y."/>
        </authorList>
    </citation>
    <scope>NUCLEOTIDE SEQUENCE</scope>
    <source>
        <strain evidence="2">CGMCC 1.15448</strain>
    </source>
</reference>
<dbReference type="CDD" id="cd00038">
    <property type="entry name" value="CAP_ED"/>
    <property type="match status" value="1"/>
</dbReference>
<dbReference type="PROSITE" id="PS50042">
    <property type="entry name" value="CNMP_BINDING_3"/>
    <property type="match status" value="1"/>
</dbReference>
<evidence type="ECO:0000259" key="1">
    <source>
        <dbReference type="PROSITE" id="PS50042"/>
    </source>
</evidence>
<feature type="domain" description="Cyclic nucleotide-binding" evidence="1">
    <location>
        <begin position="28"/>
        <end position="130"/>
    </location>
</feature>
<name>A0A8J2XSR8_9BACT</name>
<gene>
    <name evidence="2" type="ORF">GCM10011511_38960</name>
</gene>
<dbReference type="InterPro" id="IPR000595">
    <property type="entry name" value="cNMP-bd_dom"/>
</dbReference>
<dbReference type="Gene3D" id="2.60.120.10">
    <property type="entry name" value="Jelly Rolls"/>
    <property type="match status" value="1"/>
</dbReference>